<gene>
    <name evidence="1" type="ORF">GCM10017056_47170</name>
</gene>
<reference evidence="1" key="2">
    <citation type="submission" date="2020-09" db="EMBL/GenBank/DDBJ databases">
        <authorList>
            <person name="Sun Q."/>
            <person name="Kim S."/>
        </authorList>
    </citation>
    <scope>NUCLEOTIDE SEQUENCE</scope>
    <source>
        <strain evidence="1">KCTC 42650</strain>
    </source>
</reference>
<keyword evidence="2" id="KW-1185">Reference proteome</keyword>
<evidence type="ECO:0000313" key="2">
    <source>
        <dbReference type="Proteomes" id="UP000626220"/>
    </source>
</evidence>
<reference evidence="1" key="1">
    <citation type="journal article" date="2014" name="Int. J. Syst. Evol. Microbiol.">
        <title>Complete genome sequence of Corynebacterium casei LMG S-19264T (=DSM 44701T), isolated from a smear-ripened cheese.</title>
        <authorList>
            <consortium name="US DOE Joint Genome Institute (JGI-PGF)"/>
            <person name="Walter F."/>
            <person name="Albersmeier A."/>
            <person name="Kalinowski J."/>
            <person name="Ruckert C."/>
        </authorList>
    </citation>
    <scope>NUCLEOTIDE SEQUENCE</scope>
    <source>
        <strain evidence="1">KCTC 42650</strain>
    </source>
</reference>
<evidence type="ECO:0000313" key="1">
    <source>
        <dbReference type="EMBL" id="GHF70739.1"/>
    </source>
</evidence>
<dbReference type="Proteomes" id="UP000626220">
    <property type="component" value="Unassembled WGS sequence"/>
</dbReference>
<dbReference type="AlphaFoldDB" id="A0A8J3M9V5"/>
<organism evidence="1 2">
    <name type="scientific">Seohaeicola zhoushanensis</name>
    <dbReference type="NCBI Taxonomy" id="1569283"/>
    <lineage>
        <taxon>Bacteria</taxon>
        <taxon>Pseudomonadati</taxon>
        <taxon>Pseudomonadota</taxon>
        <taxon>Alphaproteobacteria</taxon>
        <taxon>Rhodobacterales</taxon>
        <taxon>Roseobacteraceae</taxon>
        <taxon>Seohaeicola</taxon>
    </lineage>
</organism>
<proteinExistence type="predicted"/>
<protein>
    <submittedName>
        <fullName evidence="1">Uncharacterized protein</fullName>
    </submittedName>
</protein>
<dbReference type="EMBL" id="BNCJ01000026">
    <property type="protein sequence ID" value="GHF70739.1"/>
    <property type="molecule type" value="Genomic_DNA"/>
</dbReference>
<comment type="caution">
    <text evidence="1">The sequence shown here is derived from an EMBL/GenBank/DDBJ whole genome shotgun (WGS) entry which is preliminary data.</text>
</comment>
<name>A0A8J3M9V5_9RHOB</name>
<sequence>MSRPMLSVPIGFVQEGGARLDGVSDCGSYGAINGASRAIKTMSNRMAPPVAPWRVLAIARNVPQMLWAVSES</sequence>
<accession>A0A8J3M9V5</accession>